<organism evidence="2 3">
    <name type="scientific">Panagrellus redivivus</name>
    <name type="common">Microworm</name>
    <dbReference type="NCBI Taxonomy" id="6233"/>
    <lineage>
        <taxon>Eukaryota</taxon>
        <taxon>Metazoa</taxon>
        <taxon>Ecdysozoa</taxon>
        <taxon>Nematoda</taxon>
        <taxon>Chromadorea</taxon>
        <taxon>Rhabditida</taxon>
        <taxon>Tylenchina</taxon>
        <taxon>Panagrolaimomorpha</taxon>
        <taxon>Panagrolaimoidea</taxon>
        <taxon>Panagrolaimidae</taxon>
        <taxon>Panagrellus</taxon>
    </lineage>
</organism>
<dbReference type="Proteomes" id="UP000492821">
    <property type="component" value="Unassembled WGS sequence"/>
</dbReference>
<evidence type="ECO:0000313" key="3">
    <source>
        <dbReference type="WBParaSite" id="Pan_g20921.t1"/>
    </source>
</evidence>
<name>A0A7E4VHL7_PANRE</name>
<reference evidence="3" key="2">
    <citation type="submission" date="2020-10" db="UniProtKB">
        <authorList>
            <consortium name="WormBaseParasite"/>
        </authorList>
    </citation>
    <scope>IDENTIFICATION</scope>
</reference>
<accession>A0A7E4VHL7</accession>
<sequence>METRKQLRRATTNVDNDDDRRHQPQSVPFEGQNGRMDGWGAPPVDRIKSIINGRRGACHLAPPSWSSSSLFVTYPNVKDSADRRSILLATIVKNWGDQVDALRVRNCRH</sequence>
<reference evidence="2" key="1">
    <citation type="journal article" date="2013" name="Genetics">
        <title>The draft genome and transcriptome of Panagrellus redivivus are shaped by the harsh demands of a free-living lifestyle.</title>
        <authorList>
            <person name="Srinivasan J."/>
            <person name="Dillman A.R."/>
            <person name="Macchietto M.G."/>
            <person name="Heikkinen L."/>
            <person name="Lakso M."/>
            <person name="Fracchia K.M."/>
            <person name="Antoshechkin I."/>
            <person name="Mortazavi A."/>
            <person name="Wong G."/>
            <person name="Sternberg P.W."/>
        </authorList>
    </citation>
    <scope>NUCLEOTIDE SEQUENCE [LARGE SCALE GENOMIC DNA]</scope>
    <source>
        <strain evidence="2">MT8872</strain>
    </source>
</reference>
<protein>
    <submittedName>
        <fullName evidence="3">Uncharacterized protein</fullName>
    </submittedName>
</protein>
<keyword evidence="2" id="KW-1185">Reference proteome</keyword>
<feature type="region of interest" description="Disordered" evidence="1">
    <location>
        <begin position="1"/>
        <end position="42"/>
    </location>
</feature>
<dbReference type="WBParaSite" id="Pan_g20921.t1">
    <property type="protein sequence ID" value="Pan_g20921.t1"/>
    <property type="gene ID" value="Pan_g20921"/>
</dbReference>
<dbReference type="AlphaFoldDB" id="A0A7E4VHL7"/>
<proteinExistence type="predicted"/>
<evidence type="ECO:0000313" key="2">
    <source>
        <dbReference type="Proteomes" id="UP000492821"/>
    </source>
</evidence>
<evidence type="ECO:0000256" key="1">
    <source>
        <dbReference type="SAM" id="MobiDB-lite"/>
    </source>
</evidence>